<keyword evidence="10" id="KW-0804">Transcription</keyword>
<dbReference type="Pfam" id="PF00096">
    <property type="entry name" value="zf-C2H2"/>
    <property type="match status" value="3"/>
</dbReference>
<feature type="domain" description="C2H2-type" evidence="14">
    <location>
        <begin position="211"/>
        <end position="238"/>
    </location>
</feature>
<evidence type="ECO:0000256" key="7">
    <source>
        <dbReference type="ARBA" id="ARBA00022833"/>
    </source>
</evidence>
<evidence type="ECO:0000256" key="5">
    <source>
        <dbReference type="ARBA" id="ARBA00022737"/>
    </source>
</evidence>
<name>A0AA39LMG9_9BILA</name>
<keyword evidence="11" id="KW-0539">Nucleus</keyword>
<feature type="compositionally biased region" description="Basic and acidic residues" evidence="13">
    <location>
        <begin position="290"/>
        <end position="306"/>
    </location>
</feature>
<keyword evidence="4" id="KW-0479">Metal-binding</keyword>
<evidence type="ECO:0000256" key="11">
    <source>
        <dbReference type="ARBA" id="ARBA00023242"/>
    </source>
</evidence>
<accession>A0AA39LMG9</accession>
<evidence type="ECO:0000313" key="15">
    <source>
        <dbReference type="EMBL" id="KAK0402648.1"/>
    </source>
</evidence>
<evidence type="ECO:0000256" key="4">
    <source>
        <dbReference type="ARBA" id="ARBA00022723"/>
    </source>
</evidence>
<comment type="function">
    <text evidence="1">May be involved in transcriptional regulation.</text>
</comment>
<dbReference type="PANTHER" id="PTHR14196">
    <property type="entry name" value="ODD-SKIPPED - RELATED"/>
    <property type="match status" value="1"/>
</dbReference>
<proteinExistence type="inferred from homology"/>
<evidence type="ECO:0000256" key="13">
    <source>
        <dbReference type="SAM" id="MobiDB-lite"/>
    </source>
</evidence>
<comment type="similarity">
    <text evidence="3">Belongs to the krueppel C2H2-type zinc-finger protein family.</text>
</comment>
<protein>
    <recommendedName>
        <fullName evidence="14">C2H2-type domain-containing protein</fullName>
    </recommendedName>
</protein>
<dbReference type="FunFam" id="3.30.160.60:FF:000311">
    <property type="entry name" value="protein odd-skipped-related 2 isoform X1"/>
    <property type="match status" value="1"/>
</dbReference>
<dbReference type="InterPro" id="IPR013087">
    <property type="entry name" value="Znf_C2H2_type"/>
</dbReference>
<dbReference type="InterPro" id="IPR036236">
    <property type="entry name" value="Znf_C2H2_sf"/>
</dbReference>
<keyword evidence="5" id="KW-0677">Repeat</keyword>
<keyword evidence="8" id="KW-0805">Transcription regulation</keyword>
<dbReference type="EMBL" id="JAUCMV010000004">
    <property type="protein sequence ID" value="KAK0402648.1"/>
    <property type="molecule type" value="Genomic_DNA"/>
</dbReference>
<dbReference type="PANTHER" id="PTHR14196:SF0">
    <property type="entry name" value="PROTEIN BOWEL"/>
    <property type="match status" value="1"/>
</dbReference>
<sequence>MNDDRQPGPSAPHSPKSPSSPPSSATTRTTVDGEEPSTSSASHEAPRIFPPWLFAPPFLRPPGTPYPAMIHPMHPNGFPFYPPFTPATVGPAVVPTRTSPLPATPMFPSHLLMAYQHSFVLQQLERMKSLQESSKRVSPELPTFDFKSIGKNFGSTETPQPTPLTSPILLPTHADPSSSVFQPSPYVRQPWFMLNNQKRGGGKSSRPRKEFICEYCNRKFTKSYNLLIHVRTHTDERPYPCDLCNKSFRRQDHLRDHRFIHSKEKPFVCDVCGKGFCQSRTLQTHKHQNHKNDGRSSESPKSERGSPELPNSPSPTSSVSRSSTSTPDISVTESP</sequence>
<evidence type="ECO:0000256" key="8">
    <source>
        <dbReference type="ARBA" id="ARBA00023015"/>
    </source>
</evidence>
<feature type="region of interest" description="Disordered" evidence="13">
    <location>
        <begin position="283"/>
        <end position="335"/>
    </location>
</feature>
<dbReference type="AlphaFoldDB" id="A0AA39LMG9"/>
<evidence type="ECO:0000256" key="10">
    <source>
        <dbReference type="ARBA" id="ARBA00023163"/>
    </source>
</evidence>
<dbReference type="FunFam" id="3.30.160.60:FF:001576">
    <property type="entry name" value="HKR1, GLI-Kruppel zinc finger family member"/>
    <property type="match status" value="1"/>
</dbReference>
<evidence type="ECO:0000259" key="14">
    <source>
        <dbReference type="PROSITE" id="PS50157"/>
    </source>
</evidence>
<evidence type="ECO:0000256" key="12">
    <source>
        <dbReference type="PROSITE-ProRule" id="PRU00042"/>
    </source>
</evidence>
<keyword evidence="16" id="KW-1185">Reference proteome</keyword>
<feature type="domain" description="C2H2-type" evidence="14">
    <location>
        <begin position="267"/>
        <end position="295"/>
    </location>
</feature>
<dbReference type="SUPFAM" id="SSF57667">
    <property type="entry name" value="beta-beta-alpha zinc fingers"/>
    <property type="match status" value="2"/>
</dbReference>
<dbReference type="Proteomes" id="UP001175271">
    <property type="component" value="Unassembled WGS sequence"/>
</dbReference>
<dbReference type="SMART" id="SM00355">
    <property type="entry name" value="ZnF_C2H2"/>
    <property type="match status" value="3"/>
</dbReference>
<keyword evidence="6 12" id="KW-0863">Zinc-finger</keyword>
<dbReference type="GO" id="GO:0008270">
    <property type="term" value="F:zinc ion binding"/>
    <property type="evidence" value="ECO:0007669"/>
    <property type="project" value="UniProtKB-KW"/>
</dbReference>
<dbReference type="GO" id="GO:0000981">
    <property type="term" value="F:DNA-binding transcription factor activity, RNA polymerase II-specific"/>
    <property type="evidence" value="ECO:0007669"/>
    <property type="project" value="TreeGrafter"/>
</dbReference>
<dbReference type="FunFam" id="3.30.160.60:FF:002571">
    <property type="entry name" value="Protein odd-skipped-related 2"/>
    <property type="match status" value="1"/>
</dbReference>
<organism evidence="15 16">
    <name type="scientific">Steinernema hermaphroditum</name>
    <dbReference type="NCBI Taxonomy" id="289476"/>
    <lineage>
        <taxon>Eukaryota</taxon>
        <taxon>Metazoa</taxon>
        <taxon>Ecdysozoa</taxon>
        <taxon>Nematoda</taxon>
        <taxon>Chromadorea</taxon>
        <taxon>Rhabditida</taxon>
        <taxon>Tylenchina</taxon>
        <taxon>Panagrolaimomorpha</taxon>
        <taxon>Strongyloidoidea</taxon>
        <taxon>Steinernematidae</taxon>
        <taxon>Steinernema</taxon>
    </lineage>
</organism>
<comment type="subcellular location">
    <subcellularLocation>
        <location evidence="2">Nucleus</location>
    </subcellularLocation>
</comment>
<evidence type="ECO:0000256" key="6">
    <source>
        <dbReference type="ARBA" id="ARBA00022771"/>
    </source>
</evidence>
<keyword evidence="9" id="KW-0238">DNA-binding</keyword>
<evidence type="ECO:0000313" key="16">
    <source>
        <dbReference type="Proteomes" id="UP001175271"/>
    </source>
</evidence>
<evidence type="ECO:0000256" key="2">
    <source>
        <dbReference type="ARBA" id="ARBA00004123"/>
    </source>
</evidence>
<feature type="compositionally biased region" description="Low complexity" evidence="13">
    <location>
        <begin position="7"/>
        <end position="17"/>
    </location>
</feature>
<feature type="compositionally biased region" description="Polar residues" evidence="13">
    <location>
        <begin position="25"/>
        <end position="42"/>
    </location>
</feature>
<dbReference type="InterPro" id="IPR050717">
    <property type="entry name" value="C2H2-ZF_Transcription_Reg"/>
</dbReference>
<dbReference type="Gene3D" id="3.30.160.60">
    <property type="entry name" value="Classic Zinc Finger"/>
    <property type="match status" value="3"/>
</dbReference>
<feature type="domain" description="C2H2-type" evidence="14">
    <location>
        <begin position="239"/>
        <end position="266"/>
    </location>
</feature>
<feature type="compositionally biased region" description="Low complexity" evidence="13">
    <location>
        <begin position="314"/>
        <end position="327"/>
    </location>
</feature>
<dbReference type="PROSITE" id="PS00028">
    <property type="entry name" value="ZINC_FINGER_C2H2_1"/>
    <property type="match status" value="3"/>
</dbReference>
<evidence type="ECO:0000256" key="9">
    <source>
        <dbReference type="ARBA" id="ARBA00023125"/>
    </source>
</evidence>
<reference evidence="15" key="1">
    <citation type="submission" date="2023-06" db="EMBL/GenBank/DDBJ databases">
        <title>Genomic analysis of the entomopathogenic nematode Steinernema hermaphroditum.</title>
        <authorList>
            <person name="Schwarz E.M."/>
            <person name="Heppert J.K."/>
            <person name="Baniya A."/>
            <person name="Schwartz H.T."/>
            <person name="Tan C.-H."/>
            <person name="Antoshechkin I."/>
            <person name="Sternberg P.W."/>
            <person name="Goodrich-Blair H."/>
            <person name="Dillman A.R."/>
        </authorList>
    </citation>
    <scope>NUCLEOTIDE SEQUENCE</scope>
    <source>
        <strain evidence="15">PS9179</strain>
        <tissue evidence="15">Whole animal</tissue>
    </source>
</reference>
<dbReference type="GO" id="GO:0005634">
    <property type="term" value="C:nucleus"/>
    <property type="evidence" value="ECO:0007669"/>
    <property type="project" value="UniProtKB-SubCell"/>
</dbReference>
<dbReference type="PROSITE" id="PS50157">
    <property type="entry name" value="ZINC_FINGER_C2H2_2"/>
    <property type="match status" value="3"/>
</dbReference>
<dbReference type="GO" id="GO:0000977">
    <property type="term" value="F:RNA polymerase II transcription regulatory region sequence-specific DNA binding"/>
    <property type="evidence" value="ECO:0007669"/>
    <property type="project" value="TreeGrafter"/>
</dbReference>
<evidence type="ECO:0000256" key="1">
    <source>
        <dbReference type="ARBA" id="ARBA00003767"/>
    </source>
</evidence>
<gene>
    <name evidence="15" type="ORF">QR680_016452</name>
</gene>
<evidence type="ECO:0000256" key="3">
    <source>
        <dbReference type="ARBA" id="ARBA00006991"/>
    </source>
</evidence>
<keyword evidence="7" id="KW-0862">Zinc</keyword>
<feature type="region of interest" description="Disordered" evidence="13">
    <location>
        <begin position="1"/>
        <end position="44"/>
    </location>
</feature>
<comment type="caution">
    <text evidence="15">The sequence shown here is derived from an EMBL/GenBank/DDBJ whole genome shotgun (WGS) entry which is preliminary data.</text>
</comment>